<keyword evidence="3" id="KW-0418">Kinase</keyword>
<dbReference type="EMBL" id="KN823091">
    <property type="protein sequence ID" value="KIO23171.1"/>
    <property type="molecule type" value="Genomic_DNA"/>
</dbReference>
<dbReference type="HOGENOM" id="CLU_000288_7_26_1"/>
<dbReference type="PANTHER" id="PTHR44329">
    <property type="entry name" value="SERINE/THREONINE-PROTEIN KINASE TNNI3K-RELATED"/>
    <property type="match status" value="1"/>
</dbReference>
<evidence type="ECO:0000256" key="2">
    <source>
        <dbReference type="ARBA" id="ARBA00022741"/>
    </source>
</evidence>
<dbReference type="InterPro" id="IPR000719">
    <property type="entry name" value="Prot_kinase_dom"/>
</dbReference>
<reference evidence="6 7" key="1">
    <citation type="submission" date="2014-04" db="EMBL/GenBank/DDBJ databases">
        <authorList>
            <consortium name="DOE Joint Genome Institute"/>
            <person name="Kuo A."/>
            <person name="Girlanda M."/>
            <person name="Perotto S."/>
            <person name="Kohler A."/>
            <person name="Nagy L.G."/>
            <person name="Floudas D."/>
            <person name="Copeland A."/>
            <person name="Barry K.W."/>
            <person name="Cichocki N."/>
            <person name="Veneault-Fourrey C."/>
            <person name="LaButti K."/>
            <person name="Lindquist E.A."/>
            <person name="Lipzen A."/>
            <person name="Lundell T."/>
            <person name="Morin E."/>
            <person name="Murat C."/>
            <person name="Sun H."/>
            <person name="Tunlid A."/>
            <person name="Henrissat B."/>
            <person name="Grigoriev I.V."/>
            <person name="Hibbett D.S."/>
            <person name="Martin F."/>
            <person name="Nordberg H.P."/>
            <person name="Cantor M.N."/>
            <person name="Hua S.X."/>
        </authorList>
    </citation>
    <scope>NUCLEOTIDE SEQUENCE [LARGE SCALE GENOMIC DNA]</scope>
    <source>
        <strain evidence="6 7">MUT 4182</strain>
    </source>
</reference>
<evidence type="ECO:0000259" key="5">
    <source>
        <dbReference type="PROSITE" id="PS50011"/>
    </source>
</evidence>
<sequence length="115" mass="12828">MQENPSGFTTTASVKGTLRYSSPEMLDLDGQSTTGSDVWAFGMLILHVMTNKMPYVELLSDVKVIVAIMGGQRPFPATYPDLPSADSLWDIMGECWCEDPMERPTMTEVFEKLSR</sequence>
<evidence type="ECO:0000313" key="7">
    <source>
        <dbReference type="Proteomes" id="UP000054248"/>
    </source>
</evidence>
<dbReference type="PROSITE" id="PS50011">
    <property type="entry name" value="PROTEIN_KINASE_DOM"/>
    <property type="match status" value="1"/>
</dbReference>
<dbReference type="Gene3D" id="1.10.510.10">
    <property type="entry name" value="Transferase(Phosphotransferase) domain 1"/>
    <property type="match status" value="1"/>
</dbReference>
<dbReference type="Proteomes" id="UP000054248">
    <property type="component" value="Unassembled WGS sequence"/>
</dbReference>
<keyword evidence="7" id="KW-1185">Reference proteome</keyword>
<dbReference type="InterPro" id="IPR051681">
    <property type="entry name" value="Ser/Thr_Kinases-Pseudokinases"/>
</dbReference>
<keyword evidence="1" id="KW-0808">Transferase</keyword>
<dbReference type="SUPFAM" id="SSF56112">
    <property type="entry name" value="Protein kinase-like (PK-like)"/>
    <property type="match status" value="1"/>
</dbReference>
<proteinExistence type="predicted"/>
<dbReference type="GO" id="GO:0005524">
    <property type="term" value="F:ATP binding"/>
    <property type="evidence" value="ECO:0007669"/>
    <property type="project" value="UniProtKB-KW"/>
</dbReference>
<organism evidence="6 7">
    <name type="scientific">Tulasnella calospora MUT 4182</name>
    <dbReference type="NCBI Taxonomy" id="1051891"/>
    <lineage>
        <taxon>Eukaryota</taxon>
        <taxon>Fungi</taxon>
        <taxon>Dikarya</taxon>
        <taxon>Basidiomycota</taxon>
        <taxon>Agaricomycotina</taxon>
        <taxon>Agaricomycetes</taxon>
        <taxon>Cantharellales</taxon>
        <taxon>Tulasnellaceae</taxon>
        <taxon>Tulasnella</taxon>
    </lineage>
</organism>
<evidence type="ECO:0000256" key="4">
    <source>
        <dbReference type="ARBA" id="ARBA00022840"/>
    </source>
</evidence>
<dbReference type="AlphaFoldDB" id="A0A0C3QCM0"/>
<dbReference type="OrthoDB" id="4062651at2759"/>
<protein>
    <recommendedName>
        <fullName evidence="5">Protein kinase domain-containing protein</fullName>
    </recommendedName>
</protein>
<name>A0A0C3QCM0_9AGAM</name>
<keyword evidence="2" id="KW-0547">Nucleotide-binding</keyword>
<dbReference type="InterPro" id="IPR011009">
    <property type="entry name" value="Kinase-like_dom_sf"/>
</dbReference>
<dbReference type="PANTHER" id="PTHR44329:SF288">
    <property type="entry name" value="MITOGEN-ACTIVATED PROTEIN KINASE KINASE KINASE 20"/>
    <property type="match status" value="1"/>
</dbReference>
<gene>
    <name evidence="6" type="ORF">M407DRAFT_112763</name>
</gene>
<feature type="domain" description="Protein kinase" evidence="5">
    <location>
        <begin position="1"/>
        <end position="115"/>
    </location>
</feature>
<evidence type="ECO:0000313" key="6">
    <source>
        <dbReference type="EMBL" id="KIO23171.1"/>
    </source>
</evidence>
<dbReference type="Pfam" id="PF07714">
    <property type="entry name" value="PK_Tyr_Ser-Thr"/>
    <property type="match status" value="1"/>
</dbReference>
<evidence type="ECO:0000256" key="3">
    <source>
        <dbReference type="ARBA" id="ARBA00022777"/>
    </source>
</evidence>
<reference evidence="7" key="2">
    <citation type="submission" date="2015-01" db="EMBL/GenBank/DDBJ databases">
        <title>Evolutionary Origins and Diversification of the Mycorrhizal Mutualists.</title>
        <authorList>
            <consortium name="DOE Joint Genome Institute"/>
            <consortium name="Mycorrhizal Genomics Consortium"/>
            <person name="Kohler A."/>
            <person name="Kuo A."/>
            <person name="Nagy L.G."/>
            <person name="Floudas D."/>
            <person name="Copeland A."/>
            <person name="Barry K.W."/>
            <person name="Cichocki N."/>
            <person name="Veneault-Fourrey C."/>
            <person name="LaButti K."/>
            <person name="Lindquist E.A."/>
            <person name="Lipzen A."/>
            <person name="Lundell T."/>
            <person name="Morin E."/>
            <person name="Murat C."/>
            <person name="Riley R."/>
            <person name="Ohm R."/>
            <person name="Sun H."/>
            <person name="Tunlid A."/>
            <person name="Henrissat B."/>
            <person name="Grigoriev I.V."/>
            <person name="Hibbett D.S."/>
            <person name="Martin F."/>
        </authorList>
    </citation>
    <scope>NUCLEOTIDE SEQUENCE [LARGE SCALE GENOMIC DNA]</scope>
    <source>
        <strain evidence="7">MUT 4182</strain>
    </source>
</reference>
<keyword evidence="4" id="KW-0067">ATP-binding</keyword>
<accession>A0A0C3QCM0</accession>
<dbReference type="GO" id="GO:0004674">
    <property type="term" value="F:protein serine/threonine kinase activity"/>
    <property type="evidence" value="ECO:0007669"/>
    <property type="project" value="TreeGrafter"/>
</dbReference>
<dbReference type="InterPro" id="IPR001245">
    <property type="entry name" value="Ser-Thr/Tyr_kinase_cat_dom"/>
</dbReference>
<evidence type="ECO:0000256" key="1">
    <source>
        <dbReference type="ARBA" id="ARBA00022679"/>
    </source>
</evidence>
<dbReference type="STRING" id="1051891.A0A0C3QCM0"/>